<protein>
    <submittedName>
        <fullName evidence="2">Uncharacterized protein</fullName>
    </submittedName>
</protein>
<name>A0A517VW11_9PLAN</name>
<gene>
    <name evidence="2" type="ORF">V144x_26620</name>
</gene>
<dbReference type="Proteomes" id="UP000318704">
    <property type="component" value="Chromosome"/>
</dbReference>
<evidence type="ECO:0000313" key="3">
    <source>
        <dbReference type="Proteomes" id="UP000318704"/>
    </source>
</evidence>
<feature type="region of interest" description="Disordered" evidence="1">
    <location>
        <begin position="16"/>
        <end position="38"/>
    </location>
</feature>
<evidence type="ECO:0000256" key="1">
    <source>
        <dbReference type="SAM" id="MobiDB-lite"/>
    </source>
</evidence>
<reference evidence="2 3" key="1">
    <citation type="submission" date="2019-03" db="EMBL/GenBank/DDBJ databases">
        <title>Deep-cultivation of Planctomycetes and their phenomic and genomic characterization uncovers novel biology.</title>
        <authorList>
            <person name="Wiegand S."/>
            <person name="Jogler M."/>
            <person name="Boedeker C."/>
            <person name="Pinto D."/>
            <person name="Vollmers J."/>
            <person name="Rivas-Marin E."/>
            <person name="Kohn T."/>
            <person name="Peeters S.H."/>
            <person name="Heuer A."/>
            <person name="Rast P."/>
            <person name="Oberbeckmann S."/>
            <person name="Bunk B."/>
            <person name="Jeske O."/>
            <person name="Meyerdierks A."/>
            <person name="Storesund J.E."/>
            <person name="Kallscheuer N."/>
            <person name="Luecker S."/>
            <person name="Lage O.M."/>
            <person name="Pohl T."/>
            <person name="Merkel B.J."/>
            <person name="Hornburger P."/>
            <person name="Mueller R.-W."/>
            <person name="Bruemmer F."/>
            <person name="Labrenz M."/>
            <person name="Spormann A.M."/>
            <person name="Op den Camp H."/>
            <person name="Overmann J."/>
            <person name="Amann R."/>
            <person name="Jetten M.S.M."/>
            <person name="Mascher T."/>
            <person name="Medema M.H."/>
            <person name="Devos D.P."/>
            <person name="Kaster A.-K."/>
            <person name="Ovreas L."/>
            <person name="Rohde M."/>
            <person name="Galperin M.Y."/>
            <person name="Jogler C."/>
        </authorList>
    </citation>
    <scope>NUCLEOTIDE SEQUENCE [LARGE SCALE GENOMIC DNA]</scope>
    <source>
        <strain evidence="2 3">V144</strain>
    </source>
</reference>
<dbReference type="RefSeq" id="WP_144985562.1">
    <property type="nucleotide sequence ID" value="NZ_CP037920.1"/>
</dbReference>
<evidence type="ECO:0000313" key="2">
    <source>
        <dbReference type="EMBL" id="QDT97191.1"/>
    </source>
</evidence>
<proteinExistence type="predicted"/>
<dbReference type="EMBL" id="CP037920">
    <property type="protein sequence ID" value="QDT97191.1"/>
    <property type="molecule type" value="Genomic_DNA"/>
</dbReference>
<organism evidence="2 3">
    <name type="scientific">Gimesia aquarii</name>
    <dbReference type="NCBI Taxonomy" id="2527964"/>
    <lineage>
        <taxon>Bacteria</taxon>
        <taxon>Pseudomonadati</taxon>
        <taxon>Planctomycetota</taxon>
        <taxon>Planctomycetia</taxon>
        <taxon>Planctomycetales</taxon>
        <taxon>Planctomycetaceae</taxon>
        <taxon>Gimesia</taxon>
    </lineage>
</organism>
<sequence>MNSSAPVIVATFKGGPFEGTHTGTEAPDGAIDTTGLPDGVDPNIAGTAYFVTSNGRVGQAFMYIGGPLLSAETLEKYPELRHKQKYAVIEHERYTVMEHEEGKEENRIYLTLEHVQE</sequence>
<accession>A0A517VW11</accession>
<dbReference type="AlphaFoldDB" id="A0A517VW11"/>
<dbReference type="KEGG" id="gaw:V144x_26620"/>